<reference evidence="3" key="1">
    <citation type="submission" date="2022-08" db="EMBL/GenBank/DDBJ databases">
        <title>Alicyclobacillus dauci DSM2870, complete genome.</title>
        <authorList>
            <person name="Wang Q."/>
            <person name="Cai R."/>
            <person name="Wang Z."/>
        </authorList>
    </citation>
    <scope>NUCLEOTIDE SEQUENCE</scope>
    <source>
        <strain evidence="3">DSM 28700</strain>
    </source>
</reference>
<dbReference type="RefSeq" id="WP_268045445.1">
    <property type="nucleotide sequence ID" value="NZ_CP104064.1"/>
</dbReference>
<evidence type="ECO:0000313" key="4">
    <source>
        <dbReference type="Proteomes" id="UP001164803"/>
    </source>
</evidence>
<organism evidence="3 4">
    <name type="scientific">Alicyclobacillus dauci</name>
    <dbReference type="NCBI Taxonomy" id="1475485"/>
    <lineage>
        <taxon>Bacteria</taxon>
        <taxon>Bacillati</taxon>
        <taxon>Bacillota</taxon>
        <taxon>Bacilli</taxon>
        <taxon>Bacillales</taxon>
        <taxon>Alicyclobacillaceae</taxon>
        <taxon>Alicyclobacillus</taxon>
    </lineage>
</organism>
<keyword evidence="4" id="KW-1185">Reference proteome</keyword>
<dbReference type="InterPro" id="IPR050766">
    <property type="entry name" value="Bact_Lucif_Oxidored"/>
</dbReference>
<evidence type="ECO:0000313" key="3">
    <source>
        <dbReference type="EMBL" id="WAH37914.1"/>
    </source>
</evidence>
<dbReference type="NCBIfam" id="TIGR03558">
    <property type="entry name" value="oxido_grp_1"/>
    <property type="match status" value="1"/>
</dbReference>
<dbReference type="EMBL" id="CP104064">
    <property type="protein sequence ID" value="WAH37914.1"/>
    <property type="molecule type" value="Genomic_DNA"/>
</dbReference>
<dbReference type="PANTHER" id="PTHR30137">
    <property type="entry name" value="LUCIFERASE-LIKE MONOOXYGENASE"/>
    <property type="match status" value="1"/>
</dbReference>
<gene>
    <name evidence="3" type="ORF">NZD86_05330</name>
</gene>
<feature type="domain" description="Luciferase-like" evidence="2">
    <location>
        <begin position="25"/>
        <end position="306"/>
    </location>
</feature>
<comment type="similarity">
    <text evidence="1">To bacterial alkanal monooxygenase alpha and beta chains.</text>
</comment>
<evidence type="ECO:0000256" key="1">
    <source>
        <dbReference type="ARBA" id="ARBA00007789"/>
    </source>
</evidence>
<dbReference type="InterPro" id="IPR036661">
    <property type="entry name" value="Luciferase-like_sf"/>
</dbReference>
<name>A0ABY6Z582_9BACL</name>
<dbReference type="SUPFAM" id="SSF51679">
    <property type="entry name" value="Bacterial luciferase-like"/>
    <property type="match status" value="1"/>
</dbReference>
<accession>A0ABY6Z582</accession>
<dbReference type="Gene3D" id="3.20.20.30">
    <property type="entry name" value="Luciferase-like domain"/>
    <property type="match status" value="1"/>
</dbReference>
<dbReference type="PANTHER" id="PTHR30137:SF6">
    <property type="entry name" value="LUCIFERASE-LIKE MONOOXYGENASE"/>
    <property type="match status" value="1"/>
</dbReference>
<sequence>MTNSNKQLSDIPFSVLDLSPIIVGGTPADSLRNTLDLAQHVEAWGYNRYWLAEHHNMPFIASSATSVVIGHVAAGTSKIRVGSGGIMLPNHAPLVIAEQFGTLESLFPGRIDLGLGRAPGTDMRTARALRRDLHSNGDDFPEQLAELRAYFNPSLAPGRGYVRAIPGENLNIPIWLLGSSGFSAQLAGHLGLPFAFASHFSPNYTLPALELYRSSFQPSEVLEEPYAMLGVNVILGESDEEGIRLSTTLQQQFLNLVRNVEAPLQPPVDNFEDKLNEYERQALQQQLGATIAGGPETVKTKLQKFVDDTQADEIMVISQIFDHQARLRSYEMLAEITDRNPNNL</sequence>
<dbReference type="InterPro" id="IPR011251">
    <property type="entry name" value="Luciferase-like_dom"/>
</dbReference>
<evidence type="ECO:0000259" key="2">
    <source>
        <dbReference type="Pfam" id="PF00296"/>
    </source>
</evidence>
<dbReference type="Pfam" id="PF00296">
    <property type="entry name" value="Bac_luciferase"/>
    <property type="match status" value="1"/>
</dbReference>
<protein>
    <submittedName>
        <fullName evidence="3">LLM class flavin-dependent oxidoreductase</fullName>
    </submittedName>
</protein>
<proteinExistence type="predicted"/>
<dbReference type="InterPro" id="IPR019949">
    <property type="entry name" value="CmoO-like"/>
</dbReference>
<dbReference type="Proteomes" id="UP001164803">
    <property type="component" value="Chromosome"/>
</dbReference>